<evidence type="ECO:0000313" key="3">
    <source>
        <dbReference type="Proteomes" id="UP001218188"/>
    </source>
</evidence>
<sequence length="124" mass="14563">MASMARNYHNKLQKDRRETTPDIRDHTIEIVLQRTQRRVTEEQSEDLRKKLTREDIQKALKLSSNFRAPGLDGINYEVWNIIIDSRFQTNTKLEKPAFDIIKALLRTFNDIETNGIVKGTQFSE</sequence>
<feature type="compositionally biased region" description="Basic and acidic residues" evidence="1">
    <location>
        <begin position="12"/>
        <end position="24"/>
    </location>
</feature>
<protein>
    <submittedName>
        <fullName evidence="2">Uncharacterized protein</fullName>
    </submittedName>
</protein>
<proteinExistence type="predicted"/>
<comment type="caution">
    <text evidence="2">The sequence shown here is derived from an EMBL/GenBank/DDBJ whole genome shotgun (WGS) entry which is preliminary data.</text>
</comment>
<reference evidence="2" key="1">
    <citation type="submission" date="2023-03" db="EMBL/GenBank/DDBJ databases">
        <title>Massive genome expansion in bonnet fungi (Mycena s.s.) driven by repeated elements and novel gene families across ecological guilds.</title>
        <authorList>
            <consortium name="Lawrence Berkeley National Laboratory"/>
            <person name="Harder C.B."/>
            <person name="Miyauchi S."/>
            <person name="Viragh M."/>
            <person name="Kuo A."/>
            <person name="Thoen E."/>
            <person name="Andreopoulos B."/>
            <person name="Lu D."/>
            <person name="Skrede I."/>
            <person name="Drula E."/>
            <person name="Henrissat B."/>
            <person name="Morin E."/>
            <person name="Kohler A."/>
            <person name="Barry K."/>
            <person name="LaButti K."/>
            <person name="Morin E."/>
            <person name="Salamov A."/>
            <person name="Lipzen A."/>
            <person name="Mereny Z."/>
            <person name="Hegedus B."/>
            <person name="Baldrian P."/>
            <person name="Stursova M."/>
            <person name="Weitz H."/>
            <person name="Taylor A."/>
            <person name="Grigoriev I.V."/>
            <person name="Nagy L.G."/>
            <person name="Martin F."/>
            <person name="Kauserud H."/>
        </authorList>
    </citation>
    <scope>NUCLEOTIDE SEQUENCE</scope>
    <source>
        <strain evidence="2">CBHHK200</strain>
    </source>
</reference>
<dbReference type="EMBL" id="JARJCM010000267">
    <property type="protein sequence ID" value="KAJ7020353.1"/>
    <property type="molecule type" value="Genomic_DNA"/>
</dbReference>
<dbReference type="Proteomes" id="UP001218188">
    <property type="component" value="Unassembled WGS sequence"/>
</dbReference>
<name>A0AAD6S3F1_9AGAR</name>
<accession>A0AAD6S3F1</accession>
<evidence type="ECO:0000256" key="1">
    <source>
        <dbReference type="SAM" id="MobiDB-lite"/>
    </source>
</evidence>
<keyword evidence="3" id="KW-1185">Reference proteome</keyword>
<organism evidence="2 3">
    <name type="scientific">Mycena alexandri</name>
    <dbReference type="NCBI Taxonomy" id="1745969"/>
    <lineage>
        <taxon>Eukaryota</taxon>
        <taxon>Fungi</taxon>
        <taxon>Dikarya</taxon>
        <taxon>Basidiomycota</taxon>
        <taxon>Agaricomycotina</taxon>
        <taxon>Agaricomycetes</taxon>
        <taxon>Agaricomycetidae</taxon>
        <taxon>Agaricales</taxon>
        <taxon>Marasmiineae</taxon>
        <taxon>Mycenaceae</taxon>
        <taxon>Mycena</taxon>
    </lineage>
</organism>
<feature type="region of interest" description="Disordered" evidence="1">
    <location>
        <begin position="1"/>
        <end position="24"/>
    </location>
</feature>
<evidence type="ECO:0000313" key="2">
    <source>
        <dbReference type="EMBL" id="KAJ7020353.1"/>
    </source>
</evidence>
<feature type="non-terminal residue" evidence="2">
    <location>
        <position position="1"/>
    </location>
</feature>
<dbReference type="AlphaFoldDB" id="A0AAD6S3F1"/>
<gene>
    <name evidence="2" type="ORF">C8F04DRAFT_884486</name>
</gene>